<evidence type="ECO:0000256" key="1">
    <source>
        <dbReference type="SAM" id="MobiDB-lite"/>
    </source>
</evidence>
<evidence type="ECO:0000313" key="2">
    <source>
        <dbReference type="EMBL" id="GAA4339946.1"/>
    </source>
</evidence>
<keyword evidence="3" id="KW-1185">Reference proteome</keyword>
<feature type="compositionally biased region" description="Polar residues" evidence="1">
    <location>
        <begin position="34"/>
        <end position="43"/>
    </location>
</feature>
<feature type="compositionally biased region" description="Low complexity" evidence="1">
    <location>
        <begin position="212"/>
        <end position="230"/>
    </location>
</feature>
<sequence length="230" mass="25389">MGRSRLMCCLPSRTDVEVLSVLHVNKAKRETRVSPGQSQNAENPRSGVHPPHPPEEVDTSSPYPLTDSSGSLPSQREEEAFTPEEVAAAERFLQMLRKPWQAGRATARKNAPLLLQEMRELGWPSIHEVDQQLLERDILRNTEGARSPAHILPKWIKDLRLYGVVLEQGCPRPDSTAAMCTRHPNFPDGDCSPCRLEERRRSQSVDSGSAPANGAELLARLRAGASGTSS</sequence>
<evidence type="ECO:0008006" key="4">
    <source>
        <dbReference type="Google" id="ProtNLM"/>
    </source>
</evidence>
<dbReference type="Proteomes" id="UP001501115">
    <property type="component" value="Unassembled WGS sequence"/>
</dbReference>
<reference evidence="3" key="1">
    <citation type="journal article" date="2019" name="Int. J. Syst. Evol. Microbiol.">
        <title>The Global Catalogue of Microorganisms (GCM) 10K type strain sequencing project: providing services to taxonomists for standard genome sequencing and annotation.</title>
        <authorList>
            <consortium name="The Broad Institute Genomics Platform"/>
            <consortium name="The Broad Institute Genome Sequencing Center for Infectious Disease"/>
            <person name="Wu L."/>
            <person name="Ma J."/>
        </authorList>
    </citation>
    <scope>NUCLEOTIDE SEQUENCE [LARGE SCALE GENOMIC DNA]</scope>
    <source>
        <strain evidence="3">JCM 31290</strain>
    </source>
</reference>
<feature type="region of interest" description="Disordered" evidence="1">
    <location>
        <begin position="28"/>
        <end position="82"/>
    </location>
</feature>
<accession>A0ABP8HJC7</accession>
<gene>
    <name evidence="2" type="ORF">GCM10023086_75240</name>
</gene>
<protein>
    <recommendedName>
        <fullName evidence="4">SCAN box domain-containing protein</fullName>
    </recommendedName>
</protein>
<name>A0ABP8HJC7_9ACTN</name>
<feature type="compositionally biased region" description="Polar residues" evidence="1">
    <location>
        <begin position="59"/>
        <end position="74"/>
    </location>
</feature>
<comment type="caution">
    <text evidence="2">The sequence shown here is derived from an EMBL/GenBank/DDBJ whole genome shotgun (WGS) entry which is preliminary data.</text>
</comment>
<proteinExistence type="predicted"/>
<organism evidence="2 3">
    <name type="scientific">Streptomyces venetus</name>
    <dbReference type="NCBI Taxonomy" id="1701086"/>
    <lineage>
        <taxon>Bacteria</taxon>
        <taxon>Bacillati</taxon>
        <taxon>Actinomycetota</taxon>
        <taxon>Actinomycetes</taxon>
        <taxon>Kitasatosporales</taxon>
        <taxon>Streptomycetaceae</taxon>
        <taxon>Streptomyces</taxon>
    </lineage>
</organism>
<feature type="region of interest" description="Disordered" evidence="1">
    <location>
        <begin position="189"/>
        <end position="230"/>
    </location>
</feature>
<dbReference type="EMBL" id="BAABET010000018">
    <property type="protein sequence ID" value="GAA4339946.1"/>
    <property type="molecule type" value="Genomic_DNA"/>
</dbReference>
<evidence type="ECO:0000313" key="3">
    <source>
        <dbReference type="Proteomes" id="UP001501115"/>
    </source>
</evidence>